<dbReference type="RefSeq" id="XP_062658992.1">
    <property type="nucleotide sequence ID" value="XM_062801669.1"/>
</dbReference>
<sequence length="700" mass="79011">MNTTKPNAGLSPVEAQDLDSPDLENAFLAAIGFGNASKTATIKPKATSGLQRPAHQDNHGANIDHSSGSNVARTQRARPNNQPGLTNTYWDAQRIAKGIVDPSAYPQAEARTAWPTAAQWPDQITTNPESWGQPDESKPTYRPPTRQPLLPANPNPRYRRPEARGYSHPVKSPSLHSATNISDMGRQPRGSQRGRSRGGPWRGGGPQGGDAPTAEREKDAIPPPQLEEMNVDLRDYRLPRPNMNYAGSTYSLPSLGSGFNVSDTGVGTQDEDVRNTIGLLPRIYASANSWTMYGVRTKSGRNEDETFSELAYLRLFVDAWLEGVRHNPVVTFDQGDQVHWRCDIDTVTGRLLEPISHPDSVVGIRPKNPQEEWRRQIWSTTLSIKKFNQQRNERSGRDRRRNYPKLPDYEGPSAFNEDLAVVIDEPVIERREFHRFVPRIPSFLRPAEKYDMEAVRAIYNWEVEHGLQALDSHHLRVDEFEKILSTTQQLGMPFLVAVRGSARNLGLTGCNTSFSVFKQIPFTEEERRGEILGFAFLSVWQPGLGGSGLGSSRATARINVFVHPDYRRNKIGFSLLDMLLTTVSDCFSSETAYDFVDPDNSRVYKKGRSRKRQHFKLYLSYRVRHKRGNDKLGEEQKANDDDELAWVKKLAEDHLNFTELQRFEAVHRSPKGRHEPVCWLDEVVFEHTCGFDPATVDADY</sequence>
<feature type="region of interest" description="Disordered" evidence="1">
    <location>
        <begin position="43"/>
        <end position="87"/>
    </location>
</feature>
<evidence type="ECO:0000259" key="2">
    <source>
        <dbReference type="PROSITE" id="PS51186"/>
    </source>
</evidence>
<reference evidence="3" key="2">
    <citation type="submission" date="2023-06" db="EMBL/GenBank/DDBJ databases">
        <authorList>
            <consortium name="Lawrence Berkeley National Laboratory"/>
            <person name="Haridas S."/>
            <person name="Hensen N."/>
            <person name="Bonometti L."/>
            <person name="Westerberg I."/>
            <person name="Brannstrom I.O."/>
            <person name="Guillou S."/>
            <person name="Cros-Aarteil S."/>
            <person name="Calhoun S."/>
            <person name="Kuo A."/>
            <person name="Mondo S."/>
            <person name="Pangilinan J."/>
            <person name="Riley R."/>
            <person name="Labutti K."/>
            <person name="Andreopoulos B."/>
            <person name="Lipzen A."/>
            <person name="Chen C."/>
            <person name="Yanf M."/>
            <person name="Daum C."/>
            <person name="Ng V."/>
            <person name="Clum A."/>
            <person name="Steindorff A."/>
            <person name="Ohm R."/>
            <person name="Martin F."/>
            <person name="Silar P."/>
            <person name="Natvig D."/>
            <person name="Lalanne C."/>
            <person name="Gautier V."/>
            <person name="Ament-Velasquez S.L."/>
            <person name="Kruys A."/>
            <person name="Hutchinson M.I."/>
            <person name="Powell A.J."/>
            <person name="Barry K."/>
            <person name="Miller A.N."/>
            <person name="Grigoriev I.V."/>
            <person name="Debuchy R."/>
            <person name="Gladieux P."/>
            <person name="Thoren M.H."/>
            <person name="Johannesson H."/>
        </authorList>
    </citation>
    <scope>NUCLEOTIDE SEQUENCE</scope>
    <source>
        <strain evidence="3">CBS 168.71</strain>
    </source>
</reference>
<dbReference type="GO" id="GO:0016747">
    <property type="term" value="F:acyltransferase activity, transferring groups other than amino-acyl groups"/>
    <property type="evidence" value="ECO:0007669"/>
    <property type="project" value="InterPro"/>
</dbReference>
<dbReference type="AlphaFoldDB" id="A0AAE0HFB1"/>
<proteinExistence type="predicted"/>
<dbReference type="Proteomes" id="UP001278766">
    <property type="component" value="Unassembled WGS sequence"/>
</dbReference>
<evidence type="ECO:0000313" key="4">
    <source>
        <dbReference type="Proteomes" id="UP001278766"/>
    </source>
</evidence>
<dbReference type="EMBL" id="JAUEPN010000004">
    <property type="protein sequence ID" value="KAK3295478.1"/>
    <property type="molecule type" value="Genomic_DNA"/>
</dbReference>
<feature type="compositionally biased region" description="Pro residues" evidence="1">
    <location>
        <begin position="141"/>
        <end position="154"/>
    </location>
</feature>
<dbReference type="PROSITE" id="PS51186">
    <property type="entry name" value="GNAT"/>
    <property type="match status" value="1"/>
</dbReference>
<organism evidence="3 4">
    <name type="scientific">Chaetomium fimeti</name>
    <dbReference type="NCBI Taxonomy" id="1854472"/>
    <lineage>
        <taxon>Eukaryota</taxon>
        <taxon>Fungi</taxon>
        <taxon>Dikarya</taxon>
        <taxon>Ascomycota</taxon>
        <taxon>Pezizomycotina</taxon>
        <taxon>Sordariomycetes</taxon>
        <taxon>Sordariomycetidae</taxon>
        <taxon>Sordariales</taxon>
        <taxon>Chaetomiaceae</taxon>
        <taxon>Chaetomium</taxon>
    </lineage>
</organism>
<keyword evidence="4" id="KW-1185">Reference proteome</keyword>
<dbReference type="SUPFAM" id="SSF55729">
    <property type="entry name" value="Acyl-CoA N-acyltransferases (Nat)"/>
    <property type="match status" value="1"/>
</dbReference>
<feature type="region of interest" description="Disordered" evidence="1">
    <location>
        <begin position="115"/>
        <end position="229"/>
    </location>
</feature>
<comment type="caution">
    <text evidence="3">The sequence shown here is derived from an EMBL/GenBank/DDBJ whole genome shotgun (WGS) entry which is preliminary data.</text>
</comment>
<dbReference type="InterPro" id="IPR000182">
    <property type="entry name" value="GNAT_dom"/>
</dbReference>
<name>A0AAE0HFB1_9PEZI</name>
<gene>
    <name evidence="3" type="ORF">B0H64DRAFT_359103</name>
</gene>
<dbReference type="Gene3D" id="3.40.630.30">
    <property type="match status" value="1"/>
</dbReference>
<evidence type="ECO:0000313" key="3">
    <source>
        <dbReference type="EMBL" id="KAK3295478.1"/>
    </source>
</evidence>
<reference evidence="3" key="1">
    <citation type="journal article" date="2023" name="Mol. Phylogenet. Evol.">
        <title>Genome-scale phylogeny and comparative genomics of the fungal order Sordariales.</title>
        <authorList>
            <person name="Hensen N."/>
            <person name="Bonometti L."/>
            <person name="Westerberg I."/>
            <person name="Brannstrom I.O."/>
            <person name="Guillou S."/>
            <person name="Cros-Aarteil S."/>
            <person name="Calhoun S."/>
            <person name="Haridas S."/>
            <person name="Kuo A."/>
            <person name="Mondo S."/>
            <person name="Pangilinan J."/>
            <person name="Riley R."/>
            <person name="LaButti K."/>
            <person name="Andreopoulos B."/>
            <person name="Lipzen A."/>
            <person name="Chen C."/>
            <person name="Yan M."/>
            <person name="Daum C."/>
            <person name="Ng V."/>
            <person name="Clum A."/>
            <person name="Steindorff A."/>
            <person name="Ohm R.A."/>
            <person name="Martin F."/>
            <person name="Silar P."/>
            <person name="Natvig D.O."/>
            <person name="Lalanne C."/>
            <person name="Gautier V."/>
            <person name="Ament-Velasquez S.L."/>
            <person name="Kruys A."/>
            <person name="Hutchinson M.I."/>
            <person name="Powell A.J."/>
            <person name="Barry K."/>
            <person name="Miller A.N."/>
            <person name="Grigoriev I.V."/>
            <person name="Debuchy R."/>
            <person name="Gladieux P."/>
            <person name="Hiltunen Thoren M."/>
            <person name="Johannesson H."/>
        </authorList>
    </citation>
    <scope>NUCLEOTIDE SEQUENCE</scope>
    <source>
        <strain evidence="3">CBS 168.71</strain>
    </source>
</reference>
<dbReference type="InterPro" id="IPR016181">
    <property type="entry name" value="Acyl_CoA_acyltransferase"/>
</dbReference>
<dbReference type="GeneID" id="87838617"/>
<protein>
    <recommendedName>
        <fullName evidence="2">N-acetyltransferase domain-containing protein</fullName>
    </recommendedName>
</protein>
<evidence type="ECO:0000256" key="1">
    <source>
        <dbReference type="SAM" id="MobiDB-lite"/>
    </source>
</evidence>
<feature type="region of interest" description="Disordered" evidence="1">
    <location>
        <begin position="388"/>
        <end position="409"/>
    </location>
</feature>
<accession>A0AAE0HFB1</accession>
<feature type="domain" description="N-acetyltransferase" evidence="2">
    <location>
        <begin position="442"/>
        <end position="628"/>
    </location>
</feature>
<feature type="compositionally biased region" description="Polar residues" evidence="1">
    <location>
        <begin position="64"/>
        <end position="87"/>
    </location>
</feature>
<dbReference type="CDD" id="cd04301">
    <property type="entry name" value="NAT_SF"/>
    <property type="match status" value="1"/>
</dbReference>